<protein>
    <submittedName>
        <fullName evidence="1">Uncharacterized protein</fullName>
    </submittedName>
</protein>
<gene>
    <name evidence="1" type="ORF">F2Q69_00025546</name>
</gene>
<organism evidence="1 2">
    <name type="scientific">Brassica cretica</name>
    <name type="common">Mustard</name>
    <dbReference type="NCBI Taxonomy" id="69181"/>
    <lineage>
        <taxon>Eukaryota</taxon>
        <taxon>Viridiplantae</taxon>
        <taxon>Streptophyta</taxon>
        <taxon>Embryophyta</taxon>
        <taxon>Tracheophyta</taxon>
        <taxon>Spermatophyta</taxon>
        <taxon>Magnoliopsida</taxon>
        <taxon>eudicotyledons</taxon>
        <taxon>Gunneridae</taxon>
        <taxon>Pentapetalae</taxon>
        <taxon>rosids</taxon>
        <taxon>malvids</taxon>
        <taxon>Brassicales</taxon>
        <taxon>Brassicaceae</taxon>
        <taxon>Brassiceae</taxon>
        <taxon>Brassica</taxon>
    </lineage>
</organism>
<dbReference type="Proteomes" id="UP000712600">
    <property type="component" value="Unassembled WGS sequence"/>
</dbReference>
<dbReference type="EMBL" id="QGKX02000088">
    <property type="protein sequence ID" value="KAF3583288.1"/>
    <property type="molecule type" value="Genomic_DNA"/>
</dbReference>
<comment type="caution">
    <text evidence="1">The sequence shown here is derived from an EMBL/GenBank/DDBJ whole genome shotgun (WGS) entry which is preliminary data.</text>
</comment>
<reference evidence="1" key="1">
    <citation type="submission" date="2019-12" db="EMBL/GenBank/DDBJ databases">
        <title>Genome sequencing and annotation of Brassica cretica.</title>
        <authorList>
            <person name="Studholme D.J."/>
            <person name="Sarris P."/>
        </authorList>
    </citation>
    <scope>NUCLEOTIDE SEQUENCE</scope>
    <source>
        <strain evidence="1">PFS-109/04</strain>
        <tissue evidence="1">Leaf</tissue>
    </source>
</reference>
<accession>A0A8S9RSB6</accession>
<evidence type="ECO:0000313" key="1">
    <source>
        <dbReference type="EMBL" id="KAF3583288.1"/>
    </source>
</evidence>
<evidence type="ECO:0000313" key="2">
    <source>
        <dbReference type="Proteomes" id="UP000712600"/>
    </source>
</evidence>
<sequence>MVMNPSKVTGHARFLLESFSDSEVDSIAQEIYCFAARRSHPNSSQLEKLISLVFKRVLKHSNLISHALQDVEVTDEFAADLTNALDFSISDKISFALSLVEFDSSDDANAANCFAARRSHPNSSQLEKLISLVFKRVLKHSNLISHALQDVEVTDEFAADLTNALDFSISDKISFALSLVEFDSSDDANAASKLPSSFRF</sequence>
<dbReference type="AlphaFoldDB" id="A0A8S9RSB6"/>
<name>A0A8S9RSB6_BRACR</name>
<proteinExistence type="predicted"/>